<dbReference type="EMBL" id="JAGETZ010000001">
    <property type="protein sequence ID" value="MBO2007584.1"/>
    <property type="molecule type" value="Genomic_DNA"/>
</dbReference>
<keyword evidence="2" id="KW-1185">Reference proteome</keyword>
<comment type="caution">
    <text evidence="1">The sequence shown here is derived from an EMBL/GenBank/DDBJ whole genome shotgun (WGS) entry which is preliminary data.</text>
</comment>
<gene>
    <name evidence="1" type="ORF">J4E00_00880</name>
</gene>
<reference evidence="1 2" key="1">
    <citation type="submission" date="2021-03" db="EMBL/GenBank/DDBJ databases">
        <authorList>
            <person name="Kim M.K."/>
        </authorList>
    </citation>
    <scope>NUCLEOTIDE SEQUENCE [LARGE SCALE GENOMIC DNA]</scope>
    <source>
        <strain evidence="1 2">BT442</strain>
    </source>
</reference>
<evidence type="ECO:0000313" key="2">
    <source>
        <dbReference type="Proteomes" id="UP000664369"/>
    </source>
</evidence>
<sequence>MTERQKYLRLLSLVIEDLPSSAVDTAVRAGYPASTTMLNNVRIARVMNLTHLVALIGYGLPNYQIPAELLPATS</sequence>
<protein>
    <submittedName>
        <fullName evidence="1">Uncharacterized protein</fullName>
    </submittedName>
</protein>
<dbReference type="RefSeq" id="WP_208173122.1">
    <property type="nucleotide sequence ID" value="NZ_JAGETZ010000001.1"/>
</dbReference>
<organism evidence="1 2">
    <name type="scientific">Hymenobacter negativus</name>
    <dbReference type="NCBI Taxonomy" id="2795026"/>
    <lineage>
        <taxon>Bacteria</taxon>
        <taxon>Pseudomonadati</taxon>
        <taxon>Bacteroidota</taxon>
        <taxon>Cytophagia</taxon>
        <taxon>Cytophagales</taxon>
        <taxon>Hymenobacteraceae</taxon>
        <taxon>Hymenobacter</taxon>
    </lineage>
</organism>
<evidence type="ECO:0000313" key="1">
    <source>
        <dbReference type="EMBL" id="MBO2007584.1"/>
    </source>
</evidence>
<accession>A0ABS3Q9R3</accession>
<proteinExistence type="predicted"/>
<dbReference type="Proteomes" id="UP000664369">
    <property type="component" value="Unassembled WGS sequence"/>
</dbReference>
<name>A0ABS3Q9R3_9BACT</name>